<evidence type="ECO:0000313" key="7">
    <source>
        <dbReference type="EMBL" id="SNT01007.1"/>
    </source>
</evidence>
<dbReference type="Gene3D" id="2.40.50.140">
    <property type="entry name" value="Nucleic acid-binding proteins"/>
    <property type="match status" value="1"/>
</dbReference>
<dbReference type="PROSITE" id="PS01231">
    <property type="entry name" value="TRMA_2"/>
    <property type="match status" value="1"/>
</dbReference>
<dbReference type="PROSITE" id="PS01230">
    <property type="entry name" value="TRMA_1"/>
    <property type="match status" value="1"/>
</dbReference>
<keyword evidence="8" id="KW-1185">Reference proteome</keyword>
<feature type="binding site" evidence="4">
    <location>
        <position position="395"/>
    </location>
    <ligand>
        <name>S-adenosyl-L-methionine</name>
        <dbReference type="ChEBI" id="CHEBI:59789"/>
    </ligand>
</feature>
<feature type="binding site" evidence="4">
    <location>
        <position position="325"/>
    </location>
    <ligand>
        <name>S-adenosyl-L-methionine</name>
        <dbReference type="ChEBI" id="CHEBI:59789"/>
    </ligand>
</feature>
<feature type="binding site" evidence="4">
    <location>
        <position position="346"/>
    </location>
    <ligand>
        <name>S-adenosyl-L-methionine</name>
        <dbReference type="ChEBI" id="CHEBI:59789"/>
    </ligand>
</feature>
<evidence type="ECO:0000313" key="8">
    <source>
        <dbReference type="Proteomes" id="UP000198393"/>
    </source>
</evidence>
<evidence type="ECO:0000256" key="4">
    <source>
        <dbReference type="PROSITE-ProRule" id="PRU01024"/>
    </source>
</evidence>
<dbReference type="CDD" id="cd02440">
    <property type="entry name" value="AdoMet_MTases"/>
    <property type="match status" value="1"/>
</dbReference>
<feature type="active site" evidence="5">
    <location>
        <position position="422"/>
    </location>
</feature>
<dbReference type="Gene3D" id="2.40.50.1070">
    <property type="match status" value="1"/>
</dbReference>
<gene>
    <name evidence="7" type="ORF">SAMN05421640_1994</name>
</gene>
<evidence type="ECO:0000256" key="1">
    <source>
        <dbReference type="ARBA" id="ARBA00022603"/>
    </source>
</evidence>
<keyword evidence="2 4" id="KW-0808">Transferase</keyword>
<dbReference type="InterPro" id="IPR030391">
    <property type="entry name" value="MeTrfase_TrmA_CS"/>
</dbReference>
<dbReference type="RefSeq" id="WP_089356710.1">
    <property type="nucleotide sequence ID" value="NZ_FZPD01000003.1"/>
</dbReference>
<feature type="active site" description="Nucleophile" evidence="4">
    <location>
        <position position="422"/>
    </location>
</feature>
<evidence type="ECO:0000256" key="3">
    <source>
        <dbReference type="ARBA" id="ARBA00022691"/>
    </source>
</evidence>
<dbReference type="Pfam" id="PF01938">
    <property type="entry name" value="TRAM"/>
    <property type="match status" value="1"/>
</dbReference>
<organism evidence="7 8">
    <name type="scientific">Ekhidna lutea</name>
    <dbReference type="NCBI Taxonomy" id="447679"/>
    <lineage>
        <taxon>Bacteria</taxon>
        <taxon>Pseudomonadati</taxon>
        <taxon>Bacteroidota</taxon>
        <taxon>Cytophagia</taxon>
        <taxon>Cytophagales</taxon>
        <taxon>Reichenbachiellaceae</taxon>
        <taxon>Ekhidna</taxon>
    </lineage>
</organism>
<dbReference type="InterPro" id="IPR029063">
    <property type="entry name" value="SAM-dependent_MTases_sf"/>
</dbReference>
<dbReference type="FunFam" id="3.40.50.150:FF:000009">
    <property type="entry name" value="23S rRNA (Uracil(1939)-C(5))-methyltransferase RlmD"/>
    <property type="match status" value="1"/>
</dbReference>
<dbReference type="Pfam" id="PF05958">
    <property type="entry name" value="tRNA_U5-meth_tr"/>
    <property type="match status" value="1"/>
</dbReference>
<keyword evidence="3 4" id="KW-0949">S-adenosyl-L-methionine</keyword>
<dbReference type="PANTHER" id="PTHR11061:SF30">
    <property type="entry name" value="TRNA (URACIL(54)-C(5))-METHYLTRANSFERASE"/>
    <property type="match status" value="1"/>
</dbReference>
<dbReference type="GO" id="GO:0070475">
    <property type="term" value="P:rRNA base methylation"/>
    <property type="evidence" value="ECO:0007669"/>
    <property type="project" value="TreeGrafter"/>
</dbReference>
<reference evidence="7 8" key="1">
    <citation type="submission" date="2017-06" db="EMBL/GenBank/DDBJ databases">
        <authorList>
            <person name="Kim H.J."/>
            <person name="Triplett B.A."/>
        </authorList>
    </citation>
    <scope>NUCLEOTIDE SEQUENCE [LARGE SCALE GENOMIC DNA]</scope>
    <source>
        <strain evidence="7 8">DSM 19307</strain>
    </source>
</reference>
<dbReference type="InterPro" id="IPR010280">
    <property type="entry name" value="U5_MeTrfase_fam"/>
</dbReference>
<dbReference type="InterPro" id="IPR012340">
    <property type="entry name" value="NA-bd_OB-fold"/>
</dbReference>
<feature type="domain" description="TRAM" evidence="6">
    <location>
        <begin position="1"/>
        <end position="59"/>
    </location>
</feature>
<keyword evidence="1 4" id="KW-0489">Methyltransferase</keyword>
<dbReference type="InterPro" id="IPR002792">
    <property type="entry name" value="TRAM_dom"/>
</dbReference>
<feature type="binding site" evidence="4">
    <location>
        <position position="296"/>
    </location>
    <ligand>
        <name>S-adenosyl-L-methionine</name>
        <dbReference type="ChEBI" id="CHEBI:59789"/>
    </ligand>
</feature>
<dbReference type="Gene3D" id="3.40.50.150">
    <property type="entry name" value="Vaccinia Virus protein VP39"/>
    <property type="match status" value="1"/>
</dbReference>
<protein>
    <submittedName>
        <fullName evidence="7">23S rRNA (Uracil1939-C5)-methyltransferase</fullName>
    </submittedName>
</protein>
<evidence type="ECO:0000256" key="2">
    <source>
        <dbReference type="ARBA" id="ARBA00022679"/>
    </source>
</evidence>
<dbReference type="AlphaFoldDB" id="A0A239J580"/>
<dbReference type="InterPro" id="IPR030390">
    <property type="entry name" value="MeTrfase_TrmA_AS"/>
</dbReference>
<dbReference type="NCBIfam" id="TIGR00479">
    <property type="entry name" value="rumA"/>
    <property type="match status" value="1"/>
</dbReference>
<proteinExistence type="inferred from homology"/>
<evidence type="ECO:0000256" key="5">
    <source>
        <dbReference type="PROSITE-ProRule" id="PRU10015"/>
    </source>
</evidence>
<sequence>MKKGAVIESLEITGISSEGKGVGRVNGQVVFVKETAPGDVARVKVVGKKKKFLEGYVEAFHQKSSERAEPFCEHFGLCGGCKWQHMQYDAQLKYKQGHVEENLRKLSGLELPDIKPILGSDKTSFYRNKLEFTFSNFRWLTKEEIESGEEHVRTGLGFHIPKQFNKIVNINKCHLQGDPSNEIRLAVKKFADEHSVPYYDVKKQEGFLRNLVIRTATTRDLMVILQVHYRDQELIDLMMNFINKEFPEITSLMYVVNEKGNDSFGDLEVELFAGKDHIMEQMGDLKFKIGPKSFYQTNSEQAHELYKVAADFAGLKGDELVYDLYTGTGTIANFVARSAKKVVGIEYVEAAIEDAKINSEINGINNTDFYAGDMKDLLGNEFINEHGKPDVIITDPPRAGMHPRVTQLLADLKADKIVYVSCNPATQARDLEVLGQVYDVVKIQPVDMFPQTQHVENVVLLKLRD</sequence>
<evidence type="ECO:0000259" key="6">
    <source>
        <dbReference type="PROSITE" id="PS50926"/>
    </source>
</evidence>
<name>A0A239J580_EKHLU</name>
<dbReference type="GO" id="GO:0070041">
    <property type="term" value="F:rRNA (uridine-C5-)-methyltransferase activity"/>
    <property type="evidence" value="ECO:0007669"/>
    <property type="project" value="TreeGrafter"/>
</dbReference>
<accession>A0A239J580</accession>
<dbReference type="PROSITE" id="PS50926">
    <property type="entry name" value="TRAM"/>
    <property type="match status" value="1"/>
</dbReference>
<dbReference type="PANTHER" id="PTHR11061">
    <property type="entry name" value="RNA M5U METHYLTRANSFERASE"/>
    <property type="match status" value="1"/>
</dbReference>
<dbReference type="EMBL" id="FZPD01000003">
    <property type="protein sequence ID" value="SNT01007.1"/>
    <property type="molecule type" value="Genomic_DNA"/>
</dbReference>
<dbReference type="OrthoDB" id="9804590at2"/>
<dbReference type="SUPFAM" id="SSF53335">
    <property type="entry name" value="S-adenosyl-L-methionine-dependent methyltransferases"/>
    <property type="match status" value="1"/>
</dbReference>
<dbReference type="PROSITE" id="PS51687">
    <property type="entry name" value="SAM_MT_RNA_M5U"/>
    <property type="match status" value="1"/>
</dbReference>
<dbReference type="SUPFAM" id="SSF50249">
    <property type="entry name" value="Nucleic acid-binding proteins"/>
    <property type="match status" value="1"/>
</dbReference>
<dbReference type="Proteomes" id="UP000198393">
    <property type="component" value="Unassembled WGS sequence"/>
</dbReference>
<comment type="similarity">
    <text evidence="4">Belongs to the class I-like SAM-binding methyltransferase superfamily. RNA M5U methyltransferase family.</text>
</comment>